<evidence type="ECO:0000313" key="6">
    <source>
        <dbReference type="Proteomes" id="UP001320148"/>
    </source>
</evidence>
<keyword evidence="2" id="KW-0238">DNA-binding</keyword>
<dbReference type="InterPro" id="IPR009057">
    <property type="entry name" value="Homeodomain-like_sf"/>
</dbReference>
<dbReference type="PROSITE" id="PS01124">
    <property type="entry name" value="HTH_ARAC_FAMILY_2"/>
    <property type="match status" value="1"/>
</dbReference>
<dbReference type="PROSITE" id="PS00041">
    <property type="entry name" value="HTH_ARAC_FAMILY_1"/>
    <property type="match status" value="1"/>
</dbReference>
<dbReference type="Proteomes" id="UP001320148">
    <property type="component" value="Chromosome"/>
</dbReference>
<keyword evidence="1" id="KW-0805">Transcription regulation</keyword>
<proteinExistence type="predicted"/>
<evidence type="ECO:0000256" key="2">
    <source>
        <dbReference type="ARBA" id="ARBA00023125"/>
    </source>
</evidence>
<dbReference type="InterPro" id="IPR003313">
    <property type="entry name" value="AraC-bd"/>
</dbReference>
<dbReference type="Pfam" id="PF12833">
    <property type="entry name" value="HTH_18"/>
    <property type="match status" value="1"/>
</dbReference>
<dbReference type="InterPro" id="IPR050204">
    <property type="entry name" value="AraC_XylS_family_regulators"/>
</dbReference>
<protein>
    <submittedName>
        <fullName evidence="5">AraC family transcriptional regulator</fullName>
    </submittedName>
</protein>
<dbReference type="PRINTS" id="PR00032">
    <property type="entry name" value="HTHARAC"/>
</dbReference>
<name>A0ABM7PH11_9BACT</name>
<keyword evidence="6" id="KW-1185">Reference proteome</keyword>
<keyword evidence="3" id="KW-0804">Transcription</keyword>
<gene>
    <name evidence="5" type="ORF">DSLASN_20310</name>
</gene>
<feature type="domain" description="HTH araC/xylS-type" evidence="4">
    <location>
        <begin position="180"/>
        <end position="277"/>
    </location>
</feature>
<organism evidence="5 6">
    <name type="scientific">Desulfoluna limicola</name>
    <dbReference type="NCBI Taxonomy" id="2810562"/>
    <lineage>
        <taxon>Bacteria</taxon>
        <taxon>Pseudomonadati</taxon>
        <taxon>Thermodesulfobacteriota</taxon>
        <taxon>Desulfobacteria</taxon>
        <taxon>Desulfobacterales</taxon>
        <taxon>Desulfolunaceae</taxon>
        <taxon>Desulfoluna</taxon>
    </lineage>
</organism>
<dbReference type="PANTHER" id="PTHR46796">
    <property type="entry name" value="HTH-TYPE TRANSCRIPTIONAL ACTIVATOR RHAS-RELATED"/>
    <property type="match status" value="1"/>
</dbReference>
<dbReference type="InterPro" id="IPR018060">
    <property type="entry name" value="HTH_AraC"/>
</dbReference>
<evidence type="ECO:0000259" key="4">
    <source>
        <dbReference type="PROSITE" id="PS01124"/>
    </source>
</evidence>
<dbReference type="InterPro" id="IPR020449">
    <property type="entry name" value="Tscrpt_reg_AraC-type_HTH"/>
</dbReference>
<dbReference type="InterPro" id="IPR018062">
    <property type="entry name" value="HTH_AraC-typ_CS"/>
</dbReference>
<accession>A0ABM7PH11</accession>
<evidence type="ECO:0000256" key="3">
    <source>
        <dbReference type="ARBA" id="ARBA00023163"/>
    </source>
</evidence>
<dbReference type="SMART" id="SM00342">
    <property type="entry name" value="HTH_ARAC"/>
    <property type="match status" value="1"/>
</dbReference>
<reference evidence="5 6" key="1">
    <citation type="submission" date="2021-02" db="EMBL/GenBank/DDBJ databases">
        <title>Complete genome of Desulfoluna sp. strain ASN36.</title>
        <authorList>
            <person name="Takahashi A."/>
            <person name="Kojima H."/>
            <person name="Fukui M."/>
        </authorList>
    </citation>
    <scope>NUCLEOTIDE SEQUENCE [LARGE SCALE GENOMIC DNA]</scope>
    <source>
        <strain evidence="5 6">ASN36</strain>
    </source>
</reference>
<evidence type="ECO:0000313" key="5">
    <source>
        <dbReference type="EMBL" id="BCS96399.1"/>
    </source>
</evidence>
<dbReference type="EMBL" id="AP024488">
    <property type="protein sequence ID" value="BCS96399.1"/>
    <property type="molecule type" value="Genomic_DNA"/>
</dbReference>
<dbReference type="Gene3D" id="1.10.10.60">
    <property type="entry name" value="Homeodomain-like"/>
    <property type="match status" value="2"/>
</dbReference>
<dbReference type="SUPFAM" id="SSF46689">
    <property type="entry name" value="Homeodomain-like"/>
    <property type="match status" value="2"/>
</dbReference>
<sequence>MPQPIKKSGTTSFYRDSELDGVEITRVIGSQHVFPKHVHDDSYTVVLVDEGSSYCVGPEKHEAVVNKQTVALINPAQVHSGIPVGCEQISYWSANIMLDVMTESLGDVSEKDGAAPEFTNMVVRDPGLQDHLRLFFHLLTEPAGRLERDTALMESLGHLLTRYSRGTSPSVPRHESHLVSRAKEYLSEDLGRKMSLDEVAGAVGLSRYHFLRVFKKSTGIPPHAFRTQRRIDLSQKLLRQGMSFSQVALETGFNDQSHFTKRFKQFTGATPRQYITQGAK</sequence>
<dbReference type="Pfam" id="PF02311">
    <property type="entry name" value="AraC_binding"/>
    <property type="match status" value="1"/>
</dbReference>
<dbReference type="RefSeq" id="WP_236892714.1">
    <property type="nucleotide sequence ID" value="NZ_AP024488.1"/>
</dbReference>
<evidence type="ECO:0000256" key="1">
    <source>
        <dbReference type="ARBA" id="ARBA00023015"/>
    </source>
</evidence>